<proteinExistence type="predicted"/>
<evidence type="ECO:0000313" key="3">
    <source>
        <dbReference type="EMBL" id="CAD5320881.1"/>
    </source>
</evidence>
<dbReference type="RefSeq" id="NP_001118479.1">
    <property type="nucleotide sequence ID" value="NM_001125007.1"/>
</dbReference>
<dbReference type="Araport" id="AT2G39782"/>
<dbReference type="EMBL" id="LUHQ01000002">
    <property type="protein sequence ID" value="OAP11257.1"/>
    <property type="molecule type" value="Genomic_DNA"/>
</dbReference>
<evidence type="ECO:0000313" key="5">
    <source>
        <dbReference type="EMBL" id="VYS54991.1"/>
    </source>
</evidence>
<reference evidence="6" key="1">
    <citation type="journal article" date="2016" name="Proc. Natl. Acad. Sci. U.S.A.">
        <title>Chromosome-level assembly of Arabidopsis thaliana Ler reveals the extent of translocation and inversion polymorphisms.</title>
        <authorList>
            <person name="Zapata L."/>
            <person name="Ding J."/>
            <person name="Willing E.M."/>
            <person name="Hartwig B."/>
            <person name="Bezdan D."/>
            <person name="Jiao W.B."/>
            <person name="Patel V."/>
            <person name="Velikkakam James G."/>
            <person name="Koornneef M."/>
            <person name="Ossowski S."/>
            <person name="Schneeberger K."/>
        </authorList>
    </citation>
    <scope>NUCLEOTIDE SEQUENCE [LARGE SCALE GENOMIC DNA]</scope>
    <source>
        <strain evidence="6">cv. Landsberg erecta</strain>
    </source>
</reference>
<dbReference type="KEGG" id="ath:AT2G39782"/>
<reference evidence="3 9" key="4">
    <citation type="submission" date="2020-09" db="EMBL/GenBank/DDBJ databases">
        <authorList>
            <person name="Ashkenazy H."/>
        </authorList>
    </citation>
    <scope>NUCLEOTIDE SEQUENCE [LARGE SCALE GENOMIC DNA]</scope>
    <source>
        <strain evidence="9">cv. Cdm-0</strain>
    </source>
</reference>
<evidence type="ECO:0000313" key="4">
    <source>
        <dbReference type="EMBL" id="OAP11257.1"/>
    </source>
</evidence>
<protein>
    <submittedName>
        <fullName evidence="3">(thale cress) hypothetical protein</fullName>
    </submittedName>
</protein>
<dbReference type="AlphaFoldDB" id="A0A178VY64"/>
<evidence type="ECO:0000313" key="7">
    <source>
        <dbReference type="Proteomes" id="UP000426265"/>
    </source>
</evidence>
<dbReference type="EMBL" id="CACSHJ010000088">
    <property type="protein sequence ID" value="CAA0375762.1"/>
    <property type="molecule type" value="Genomic_DNA"/>
</dbReference>
<name>A0A178VY64_ARATH</name>
<reference evidence="4" key="2">
    <citation type="submission" date="2016-03" db="EMBL/GenBank/DDBJ databases">
        <title>Full-length assembly of Arabidopsis thaliana Ler reveals the complement of translocations and inversions.</title>
        <authorList>
            <person name="Zapata L."/>
            <person name="Schneeberger K."/>
            <person name="Ossowski S."/>
        </authorList>
    </citation>
    <scope>NUCLEOTIDE SEQUENCE [LARGE SCALE GENOMIC DNA]</scope>
    <source>
        <tissue evidence="4">Leaf</tissue>
    </source>
</reference>
<evidence type="ECO:0000313" key="9">
    <source>
        <dbReference type="Proteomes" id="UP000516314"/>
    </source>
</evidence>
<gene>
    <name evidence="1" type="ordered locus">At2g39782</name>
    <name evidence="4" type="ordered locus">AXX17_At2g36740</name>
    <name evidence="5" type="ORF">AN1_LOCUS10446</name>
    <name evidence="3" type="ORF">AT9943_LOCUS8976</name>
    <name evidence="2" type="ORF">C24_LOCUS10290</name>
</gene>
<dbReference type="Proteomes" id="UP000078284">
    <property type="component" value="Chromosome 2"/>
</dbReference>
<evidence type="ECO:0000313" key="2">
    <source>
        <dbReference type="EMBL" id="CAA0375762.1"/>
    </source>
</evidence>
<dbReference type="EMBL" id="LR881467">
    <property type="protein sequence ID" value="CAD5320881.1"/>
    <property type="molecule type" value="Genomic_DNA"/>
</dbReference>
<dbReference type="Proteomes" id="UP000426265">
    <property type="component" value="Unassembled WGS sequence"/>
</dbReference>
<organism evidence="4 6">
    <name type="scientific">Arabidopsis thaliana</name>
    <name type="common">Mouse-ear cress</name>
    <dbReference type="NCBI Taxonomy" id="3702"/>
    <lineage>
        <taxon>Eukaryota</taxon>
        <taxon>Viridiplantae</taxon>
        <taxon>Streptophyta</taxon>
        <taxon>Embryophyta</taxon>
        <taxon>Tracheophyta</taxon>
        <taxon>Spermatophyta</taxon>
        <taxon>Magnoliopsida</taxon>
        <taxon>eudicotyledons</taxon>
        <taxon>Gunneridae</taxon>
        <taxon>Pentapetalae</taxon>
        <taxon>rosids</taxon>
        <taxon>malvids</taxon>
        <taxon>Brassicales</taxon>
        <taxon>Brassicaceae</taxon>
        <taxon>Camelineae</taxon>
        <taxon>Arabidopsis</taxon>
    </lineage>
</organism>
<dbReference type="SMR" id="A0A178VY64"/>
<dbReference type="Proteomes" id="UP000516314">
    <property type="component" value="Chromosome 2"/>
</dbReference>
<reference evidence="5 7" key="3">
    <citation type="submission" date="2019-11" db="EMBL/GenBank/DDBJ databases">
        <authorList>
            <person name="Jiao W.-B."/>
            <person name="Schneeberger K."/>
        </authorList>
    </citation>
    <scope>NUCLEOTIDE SEQUENCE [LARGE SCALE GENOMIC DNA]</scope>
    <source>
        <strain evidence="7">cv. An-1</strain>
        <strain evidence="8">cv. C24</strain>
    </source>
</reference>
<sequence length="159" mass="18273">MTNLGRQKRRLIREGKRKIDHHIETKLIVKILRACTTDDQNLLQHPNYYKVIAWTDPVEPYTTQVWVSKGNYWKYNTELAIPLDSPAKYLYLELFRKHSSRDPATSDGEVAIGRAKIRLPKDGKFSGAARLVDLNSDRCIVDKGTLELSLELIHTIVVT</sequence>
<dbReference type="PANTHER" id="PTHR38365:SF1">
    <property type="entry name" value="C2 DOMAIN-CONTAINING PROTEIN"/>
    <property type="match status" value="1"/>
</dbReference>
<dbReference type="EMBL" id="CACRSJ010000105">
    <property type="protein sequence ID" value="VYS54991.1"/>
    <property type="molecule type" value="Genomic_DNA"/>
</dbReference>
<evidence type="ECO:0000313" key="1">
    <source>
        <dbReference type="Araport" id="AT2G39782"/>
    </source>
</evidence>
<accession>A0A178VY64</accession>
<dbReference type="OrthoDB" id="1039460at2759"/>
<dbReference type="OMA" id="WKYNTEL"/>
<dbReference type="Proteomes" id="UP000434276">
    <property type="component" value="Unassembled WGS sequence"/>
</dbReference>
<dbReference type="ExpressionAtlas" id="A0A178VY64">
    <property type="expression patterns" value="baseline"/>
</dbReference>
<evidence type="ECO:0000313" key="8">
    <source>
        <dbReference type="Proteomes" id="UP000434276"/>
    </source>
</evidence>
<evidence type="ECO:0000313" key="6">
    <source>
        <dbReference type="Proteomes" id="UP000078284"/>
    </source>
</evidence>
<dbReference type="PANTHER" id="PTHR38365">
    <property type="entry name" value="C2 DOMAIN-CONTAINING PROTEIN-RELATED"/>
    <property type="match status" value="1"/>
</dbReference>
<dbReference type="GeneID" id="6241305"/>